<keyword evidence="1" id="KW-1133">Transmembrane helix</keyword>
<gene>
    <name evidence="2" type="ORF">CRHIZ90672A_00004813</name>
</gene>
<name>A0A9N9YUP5_9HYPO</name>
<accession>A0A9N9YUP5</accession>
<dbReference type="EMBL" id="CABFNQ020000768">
    <property type="protein sequence ID" value="CAH0042791.1"/>
    <property type="molecule type" value="Genomic_DNA"/>
</dbReference>
<keyword evidence="1" id="KW-0472">Membrane</keyword>
<dbReference type="Proteomes" id="UP000696573">
    <property type="component" value="Unassembled WGS sequence"/>
</dbReference>
<keyword evidence="3" id="KW-1185">Reference proteome</keyword>
<protein>
    <submittedName>
        <fullName evidence="2">Uncharacterized protein</fullName>
    </submittedName>
</protein>
<reference evidence="2" key="1">
    <citation type="submission" date="2021-10" db="EMBL/GenBank/DDBJ databases">
        <authorList>
            <person name="Piombo E."/>
        </authorList>
    </citation>
    <scope>NUCLEOTIDE SEQUENCE</scope>
</reference>
<evidence type="ECO:0000256" key="1">
    <source>
        <dbReference type="SAM" id="Phobius"/>
    </source>
</evidence>
<proteinExistence type="predicted"/>
<keyword evidence="1" id="KW-0812">Transmembrane</keyword>
<sequence length="72" mass="8035">MAESLATAQSLQAVIKRTGSRPSLLEYLLNAYVWLLFALVGKIQLTGLFFQGATLKNFCLLSVDEIDQMVER</sequence>
<feature type="transmembrane region" description="Helical" evidence="1">
    <location>
        <begin position="31"/>
        <end position="50"/>
    </location>
</feature>
<organism evidence="2 3">
    <name type="scientific">Clonostachys rhizophaga</name>
    <dbReference type="NCBI Taxonomy" id="160324"/>
    <lineage>
        <taxon>Eukaryota</taxon>
        <taxon>Fungi</taxon>
        <taxon>Dikarya</taxon>
        <taxon>Ascomycota</taxon>
        <taxon>Pezizomycotina</taxon>
        <taxon>Sordariomycetes</taxon>
        <taxon>Hypocreomycetidae</taxon>
        <taxon>Hypocreales</taxon>
        <taxon>Bionectriaceae</taxon>
        <taxon>Clonostachys</taxon>
    </lineage>
</organism>
<evidence type="ECO:0000313" key="3">
    <source>
        <dbReference type="Proteomes" id="UP000696573"/>
    </source>
</evidence>
<evidence type="ECO:0000313" key="2">
    <source>
        <dbReference type="EMBL" id="CAH0042791.1"/>
    </source>
</evidence>
<dbReference type="AlphaFoldDB" id="A0A9N9YUP5"/>
<comment type="caution">
    <text evidence="2">The sequence shown here is derived from an EMBL/GenBank/DDBJ whole genome shotgun (WGS) entry which is preliminary data.</text>
</comment>